<gene>
    <name evidence="1" type="ORF">MSG28_008439</name>
</gene>
<organism evidence="1 2">
    <name type="scientific">Choristoneura fumiferana</name>
    <name type="common">Spruce budworm moth</name>
    <name type="synonym">Archips fumiferana</name>
    <dbReference type="NCBI Taxonomy" id="7141"/>
    <lineage>
        <taxon>Eukaryota</taxon>
        <taxon>Metazoa</taxon>
        <taxon>Ecdysozoa</taxon>
        <taxon>Arthropoda</taxon>
        <taxon>Hexapoda</taxon>
        <taxon>Insecta</taxon>
        <taxon>Pterygota</taxon>
        <taxon>Neoptera</taxon>
        <taxon>Endopterygota</taxon>
        <taxon>Lepidoptera</taxon>
        <taxon>Glossata</taxon>
        <taxon>Ditrysia</taxon>
        <taxon>Tortricoidea</taxon>
        <taxon>Tortricidae</taxon>
        <taxon>Tortricinae</taxon>
        <taxon>Choristoneura</taxon>
    </lineage>
</organism>
<name>A0ACC0J586_CHOFU</name>
<comment type="caution">
    <text evidence="1">The sequence shown here is derived from an EMBL/GenBank/DDBJ whole genome shotgun (WGS) entry which is preliminary data.</text>
</comment>
<sequence>MARKGQVSIQDNVENDEEFEAYLQAHIHQLICMEVYSEFCGPCLAAGNAIRKGKLEIGQENIAMVKALADNIDALSRFKNKSEPVFLFIVEGKLTRAMFGANGIDLCRIIEEEIGLLLREKQTGVKRRKQDISEMLPEESAKIEADRKLEQESREAEERLRILTLAARKKRVAERLTPHVALLNFIMFWPHCHQAHYDLYEKWDPLNLSVGAKDEIQLTEEDAKELLYMSDVEPNEACIHALLKGEALLVLFKMMEGDFRNFVRLMRHALYEEIPVPKEDEPPEKQLPPIPAYERYATISKSAREVRRDRYNARMEKLGEEYIPPGGLFVPGFYSPSNDLAKSNALKHFYPKVVSQLTSIESEHLPPHVLVMFHIDKRHDVKEIMTLYPDEMLSVGVFVGDDIHTAEHLAYSIKQYDTLDRPRRHLPLLQLAGLNPCYISSDVASGERDCLTLFPVGYGDDFEEEESIVEEEEKAQPAGDGEGDAPKEEDED</sequence>
<protein>
    <submittedName>
        <fullName evidence="1">Uncharacterized protein</fullName>
    </submittedName>
</protein>
<reference evidence="1 2" key="1">
    <citation type="journal article" date="2022" name="Genome Biol. Evol.">
        <title>The Spruce Budworm Genome: Reconstructing the Evolutionary History of Antifreeze Proteins.</title>
        <authorList>
            <person name="Beliveau C."/>
            <person name="Gagne P."/>
            <person name="Picq S."/>
            <person name="Vernygora O."/>
            <person name="Keeling C.I."/>
            <person name="Pinkney K."/>
            <person name="Doucet D."/>
            <person name="Wen F."/>
            <person name="Johnston J.S."/>
            <person name="Maaroufi H."/>
            <person name="Boyle B."/>
            <person name="Laroche J."/>
            <person name="Dewar K."/>
            <person name="Juretic N."/>
            <person name="Blackburn G."/>
            <person name="Nisole A."/>
            <person name="Brunet B."/>
            <person name="Brandao M."/>
            <person name="Lumley L."/>
            <person name="Duan J."/>
            <person name="Quan G."/>
            <person name="Lucarotti C.J."/>
            <person name="Roe A.D."/>
            <person name="Sperling F.A.H."/>
            <person name="Levesque R.C."/>
            <person name="Cusson M."/>
        </authorList>
    </citation>
    <scope>NUCLEOTIDE SEQUENCE [LARGE SCALE GENOMIC DNA]</scope>
    <source>
        <strain evidence="1">Glfc:IPQL:Cfum</strain>
    </source>
</reference>
<accession>A0ACC0J586</accession>
<keyword evidence="2" id="KW-1185">Reference proteome</keyword>
<dbReference type="Proteomes" id="UP001064048">
    <property type="component" value="Chromosome 14"/>
</dbReference>
<evidence type="ECO:0000313" key="1">
    <source>
        <dbReference type="EMBL" id="KAI8419776.1"/>
    </source>
</evidence>
<dbReference type="EMBL" id="CM046114">
    <property type="protein sequence ID" value="KAI8419776.1"/>
    <property type="molecule type" value="Genomic_DNA"/>
</dbReference>
<proteinExistence type="predicted"/>
<evidence type="ECO:0000313" key="2">
    <source>
        <dbReference type="Proteomes" id="UP001064048"/>
    </source>
</evidence>